<dbReference type="OrthoDB" id="3928741at2"/>
<evidence type="ECO:0000256" key="2">
    <source>
        <dbReference type="ARBA" id="ARBA00023125"/>
    </source>
</evidence>
<keyword evidence="7" id="KW-1185">Reference proteome</keyword>
<dbReference type="SMART" id="SM00862">
    <property type="entry name" value="Trans_reg_C"/>
    <property type="match status" value="1"/>
</dbReference>
<dbReference type="GO" id="GO:0000160">
    <property type="term" value="P:phosphorelay signal transduction system"/>
    <property type="evidence" value="ECO:0007669"/>
    <property type="project" value="InterPro"/>
</dbReference>
<dbReference type="InterPro" id="IPR001867">
    <property type="entry name" value="OmpR/PhoB-type_DNA-bd"/>
</dbReference>
<dbReference type="InterPro" id="IPR036388">
    <property type="entry name" value="WH-like_DNA-bd_sf"/>
</dbReference>
<accession>Z9JPX1</accession>
<keyword evidence="1" id="KW-0805">Transcription regulation</keyword>
<evidence type="ECO:0000256" key="1">
    <source>
        <dbReference type="ARBA" id="ARBA00023015"/>
    </source>
</evidence>
<organism evidence="6 7">
    <name type="scientific">Brachybacterium phenoliresistens</name>
    <dbReference type="NCBI Taxonomy" id="396014"/>
    <lineage>
        <taxon>Bacteria</taxon>
        <taxon>Bacillati</taxon>
        <taxon>Actinomycetota</taxon>
        <taxon>Actinomycetes</taxon>
        <taxon>Micrococcales</taxon>
        <taxon>Dermabacteraceae</taxon>
        <taxon>Brachybacterium</taxon>
    </lineage>
</organism>
<dbReference type="InterPro" id="IPR029016">
    <property type="entry name" value="GAF-like_dom_sf"/>
</dbReference>
<dbReference type="STRING" id="396014.BF93_09165"/>
<feature type="region of interest" description="Disordered" evidence="4">
    <location>
        <begin position="223"/>
        <end position="254"/>
    </location>
</feature>
<dbReference type="GO" id="GO:0006355">
    <property type="term" value="P:regulation of DNA-templated transcription"/>
    <property type="evidence" value="ECO:0007669"/>
    <property type="project" value="InterPro"/>
</dbReference>
<dbReference type="Proteomes" id="UP000023067">
    <property type="component" value="Unassembled WGS sequence"/>
</dbReference>
<dbReference type="Gene3D" id="1.10.10.10">
    <property type="entry name" value="Winged helix-like DNA-binding domain superfamily/Winged helix DNA-binding domain"/>
    <property type="match status" value="1"/>
</dbReference>
<comment type="caution">
    <text evidence="6">The sequence shown here is derived from an EMBL/GenBank/DDBJ whole genome shotgun (WGS) entry which is preliminary data.</text>
</comment>
<protein>
    <submittedName>
        <fullName evidence="6">Phytochrome sensor protein</fullName>
    </submittedName>
</protein>
<keyword evidence="3" id="KW-0804">Transcription</keyword>
<dbReference type="InterPro" id="IPR016032">
    <property type="entry name" value="Sig_transdc_resp-reg_C-effctor"/>
</dbReference>
<reference evidence="6 7" key="1">
    <citation type="submission" date="2014-02" db="EMBL/GenBank/DDBJ databases">
        <title>Genome sequence of Brachybacterium phenoliresistens strain W13A50.</title>
        <authorList>
            <person name="Wang X."/>
        </authorList>
    </citation>
    <scope>NUCLEOTIDE SEQUENCE [LARGE SCALE GENOMIC DNA]</scope>
    <source>
        <strain evidence="6 7">W13A50</strain>
    </source>
</reference>
<dbReference type="SUPFAM" id="SSF46894">
    <property type="entry name" value="C-terminal effector domain of the bipartite response regulators"/>
    <property type="match status" value="1"/>
</dbReference>
<keyword evidence="2" id="KW-0238">DNA-binding</keyword>
<evidence type="ECO:0000256" key="4">
    <source>
        <dbReference type="SAM" id="MobiDB-lite"/>
    </source>
</evidence>
<proteinExistence type="predicted"/>
<dbReference type="AlphaFoldDB" id="Z9JPX1"/>
<dbReference type="HOGENOM" id="CLU_037518_1_0_11"/>
<sequence>MRAPGSPVEDAYQAQLLRAHAELREGNLPAGQDRPGMVRRAVLESWRRSLSRLQDHPTVPSRPVLAAPQLESARSGHLFGPIMPLLRSRLIAPAVEAGMLVALGDAQGRLLWVEGPSAVRTRAESMGFAPGADWSEEAMGTSAPALALATGSPVQVVGAEHFVEAVHPWSCSAVPVLHPRSGEVIGVIDVTGDVGAVAPIVLPLLRSTALAAQEELRALLAPGAASRPGRTGAGAVEDEGAGHGTGTDHRPLLQVMGPGAPRLRCGGRDLELSGRHAELLLLLHLHPDGIRGAELAEQLHGDPRHEGTVRAEVVRLRRLLGAGGPGPDGRALPEGSRPGIASRPYRLLGEVDSDLRRVRQALDRADVAALLDAHRGPLLTASDAPAVVRAREELAAHVREVVLEHASAEQLWRYAQRPEGAGDAEVLMTVLALAPPDAPERSAAVVRLEALRREAG</sequence>
<dbReference type="Gene3D" id="3.30.450.40">
    <property type="match status" value="1"/>
</dbReference>
<evidence type="ECO:0000313" key="7">
    <source>
        <dbReference type="Proteomes" id="UP000023067"/>
    </source>
</evidence>
<evidence type="ECO:0000259" key="5">
    <source>
        <dbReference type="SMART" id="SM00862"/>
    </source>
</evidence>
<dbReference type="EMBL" id="JDYK01000023">
    <property type="protein sequence ID" value="EWS79841.1"/>
    <property type="molecule type" value="Genomic_DNA"/>
</dbReference>
<name>Z9JPX1_9MICO</name>
<dbReference type="GO" id="GO:0003677">
    <property type="term" value="F:DNA binding"/>
    <property type="evidence" value="ECO:0007669"/>
    <property type="project" value="UniProtKB-KW"/>
</dbReference>
<gene>
    <name evidence="6" type="ORF">BF93_09165</name>
</gene>
<dbReference type="eggNOG" id="COG3284">
    <property type="taxonomic scope" value="Bacteria"/>
</dbReference>
<dbReference type="PATRIC" id="fig|396014.3.peg.3331"/>
<feature type="domain" description="OmpR/PhoB-type" evidence="5">
    <location>
        <begin position="267"/>
        <end position="347"/>
    </location>
</feature>
<evidence type="ECO:0000313" key="6">
    <source>
        <dbReference type="EMBL" id="EWS79841.1"/>
    </source>
</evidence>
<evidence type="ECO:0000256" key="3">
    <source>
        <dbReference type="ARBA" id="ARBA00023163"/>
    </source>
</evidence>